<feature type="transmembrane region" description="Helical" evidence="2">
    <location>
        <begin position="163"/>
        <end position="181"/>
    </location>
</feature>
<gene>
    <name evidence="3" type="ORF">Pan97_11950</name>
</gene>
<protein>
    <submittedName>
        <fullName evidence="3">Uncharacterized protein</fullName>
    </submittedName>
</protein>
<name>A0A518C4N4_9BACT</name>
<dbReference type="EMBL" id="CP036289">
    <property type="protein sequence ID" value="QDU74190.1"/>
    <property type="molecule type" value="Genomic_DNA"/>
</dbReference>
<keyword evidence="2" id="KW-0472">Membrane</keyword>
<feature type="compositionally biased region" description="Basic and acidic residues" evidence="1">
    <location>
        <begin position="762"/>
        <end position="784"/>
    </location>
</feature>
<keyword evidence="4" id="KW-1185">Reference proteome</keyword>
<evidence type="ECO:0000256" key="1">
    <source>
        <dbReference type="SAM" id="MobiDB-lite"/>
    </source>
</evidence>
<feature type="region of interest" description="Disordered" evidence="1">
    <location>
        <begin position="870"/>
        <end position="1004"/>
    </location>
</feature>
<evidence type="ECO:0000313" key="3">
    <source>
        <dbReference type="EMBL" id="QDU74190.1"/>
    </source>
</evidence>
<feature type="compositionally biased region" description="Basic and acidic residues" evidence="1">
    <location>
        <begin position="715"/>
        <end position="738"/>
    </location>
</feature>
<feature type="compositionally biased region" description="Basic and acidic residues" evidence="1">
    <location>
        <begin position="1024"/>
        <end position="1036"/>
    </location>
</feature>
<keyword evidence="2" id="KW-1133">Transmembrane helix</keyword>
<feature type="region of interest" description="Disordered" evidence="1">
    <location>
        <begin position="1020"/>
        <end position="1045"/>
    </location>
</feature>
<proteinExistence type="predicted"/>
<feature type="compositionally biased region" description="Basic and acidic residues" evidence="1">
    <location>
        <begin position="815"/>
        <end position="827"/>
    </location>
</feature>
<feature type="compositionally biased region" description="Polar residues" evidence="1">
    <location>
        <begin position="907"/>
        <end position="923"/>
    </location>
</feature>
<dbReference type="RefSeq" id="WP_144971184.1">
    <property type="nucleotide sequence ID" value="NZ_CP036289.1"/>
</dbReference>
<feature type="compositionally biased region" description="Basic and acidic residues" evidence="1">
    <location>
        <begin position="834"/>
        <end position="843"/>
    </location>
</feature>
<feature type="compositionally biased region" description="Basic and acidic residues" evidence="1">
    <location>
        <begin position="934"/>
        <end position="950"/>
    </location>
</feature>
<feature type="compositionally biased region" description="Low complexity" evidence="1">
    <location>
        <begin position="1203"/>
        <end position="1229"/>
    </location>
</feature>
<feature type="region of interest" description="Disordered" evidence="1">
    <location>
        <begin position="651"/>
        <end position="792"/>
    </location>
</feature>
<feature type="transmembrane region" description="Helical" evidence="2">
    <location>
        <begin position="66"/>
        <end position="86"/>
    </location>
</feature>
<feature type="region of interest" description="Disordered" evidence="1">
    <location>
        <begin position="1196"/>
        <end position="1230"/>
    </location>
</feature>
<dbReference type="OrthoDB" id="221492at2"/>
<sequence precursor="true">MASDAHKSNKRPVHHLVVQRVEEARRGAMRRVRLRGTAWGLAAGMLLLLGMALFDYLLRQDDLGTRWFLSLLTLGGMVFAAIWWIVPAWKWSPSLQQIAQRIEQFFPELRDKISSALFFLEQDEEDAAGSSIYFRRKHVSEMADTLTYTDLSVALNRHLATKAVYALCGITFVMLSVLLFSPQQFGTAVSRLAMPWRSIEWPRQNNLALIDPPKVVPLGGRAVIEVEDLNRNLPEMVELQVRYEADGRPVTHPMQFDLEANRMVYQLDGIQRAFEFRVEGGDDDTMTWHAVEVVKPPKFSDIQVTLVPPEYTRWLPSQSPRSIIALAGTTALLYGQVDQKITKAQFVFEAAGKSESFPLVIGEDGHSFSTPSQGAENEPAKGPVLAASGSYWIEVTVESGLKKAEGRRYPVRVIPDKAPIVSWVQPDRNMSLTPSALLELSAVVRDDLQTQDVKLIVKKQTDDSVLVEQSLFTGSEDRPFESAPSNLAMGLSEDLEITHALDFSELEGLTPGTILELTIAANDYRPQTGTSLPRIITIISEEQLDQRVNRQQREIISKIAEARRLQQDARQQTRSVEIKLEEGSQLGPAELANLQNGEQNQKNVREKLSTGRDSAAKLIDELLEELKQNRQTDHDASEILQDLKEKIESLADSELTPIESEITQLRRQTPRGGESSEKPSDNSPPSKTTMGEPAGESNTGESAEENPEGSPASEKPAEGKPEQVDGKPESGRPEDSEKNPAPGEETSDQPMESTPSAEAAAEAEKQNAQRTRQQLDEIGKRQEKVAGQLQDWQNDLNKWDTFRRFAMDVRDLANRQKDLEKRTEAKQTETLGQDVERMSPEDRADLKQMAEEQSNLAGELDRIQSRMRDMMQNDPESEEVANTLKDAIAENRDSAVSQRMRQAGQRIEQNQLSSAKESQQQVEKSLEDVLDTLQNRRETDKKELKRKLDEAQQELEELQDRQKELKRKADEAQMQSGDMGSQQSRQSQQRKLESLKQQAQQLQEQAERLARKLERLTANKAAQKVRDAAERLEEAAKNAQNMDTQQLQDEIDQAQKDLEEAQQELEERQEQVEQDLAQEQAAKLKQSIEQLIIRQTRIRDELVRLDELNKKNGQLTQAQKQTLAGISLEQATLTDEIRSFAESIAKAEVYHLSLQLTAEVTTDLSRLLDTSEIDARMLSLADEAVQRLKQLIAAMEEEEKQQDSQNQQQDDQQQQNQDQQQQQQGSQDGISQTAQLRLLKMMQESLKARTQTLGEKIEKDPNDADQAELARLAAEQGRLSEMTLNLIKNTEEEIFDPENLPDIEPTEPAAADQEEQNDV</sequence>
<feature type="region of interest" description="Disordered" evidence="1">
    <location>
        <begin position="815"/>
        <end position="843"/>
    </location>
</feature>
<feature type="transmembrane region" description="Helical" evidence="2">
    <location>
        <begin position="36"/>
        <end position="54"/>
    </location>
</feature>
<evidence type="ECO:0000256" key="2">
    <source>
        <dbReference type="SAM" id="Phobius"/>
    </source>
</evidence>
<reference evidence="4" key="1">
    <citation type="submission" date="2019-02" db="EMBL/GenBank/DDBJ databases">
        <title>Deep-cultivation of Planctomycetes and their phenomic and genomic characterization uncovers novel biology.</title>
        <authorList>
            <person name="Wiegand S."/>
            <person name="Jogler M."/>
            <person name="Boedeker C."/>
            <person name="Pinto D."/>
            <person name="Vollmers J."/>
            <person name="Rivas-Marin E."/>
            <person name="Kohn T."/>
            <person name="Peeters S.H."/>
            <person name="Heuer A."/>
            <person name="Rast P."/>
            <person name="Oberbeckmann S."/>
            <person name="Bunk B."/>
            <person name="Jeske O."/>
            <person name="Meyerdierks A."/>
            <person name="Storesund J.E."/>
            <person name="Kallscheuer N."/>
            <person name="Luecker S."/>
            <person name="Lage O.M."/>
            <person name="Pohl T."/>
            <person name="Merkel B.J."/>
            <person name="Hornburger P."/>
            <person name="Mueller R.-W."/>
            <person name="Bruemmer F."/>
            <person name="Labrenz M."/>
            <person name="Spormann A.M."/>
            <person name="Op den Camp H."/>
            <person name="Overmann J."/>
            <person name="Amann R."/>
            <person name="Jetten M.S.M."/>
            <person name="Mascher T."/>
            <person name="Medema M.H."/>
            <person name="Devos D.P."/>
            <person name="Kaster A.-K."/>
            <person name="Ovreas L."/>
            <person name="Rohde M."/>
            <person name="Galperin M.Y."/>
            <person name="Jogler C."/>
        </authorList>
    </citation>
    <scope>NUCLEOTIDE SEQUENCE [LARGE SCALE GENOMIC DNA]</scope>
    <source>
        <strain evidence="4">Pan97</strain>
    </source>
</reference>
<organism evidence="3 4">
    <name type="scientific">Bremerella volcania</name>
    <dbReference type="NCBI Taxonomy" id="2527984"/>
    <lineage>
        <taxon>Bacteria</taxon>
        <taxon>Pseudomonadati</taxon>
        <taxon>Planctomycetota</taxon>
        <taxon>Planctomycetia</taxon>
        <taxon>Pirellulales</taxon>
        <taxon>Pirellulaceae</taxon>
        <taxon>Bremerella</taxon>
    </lineage>
</organism>
<feature type="compositionally biased region" description="Low complexity" evidence="1">
    <location>
        <begin position="973"/>
        <end position="989"/>
    </location>
</feature>
<evidence type="ECO:0000313" key="4">
    <source>
        <dbReference type="Proteomes" id="UP000318626"/>
    </source>
</evidence>
<feature type="compositionally biased region" description="Acidic residues" evidence="1">
    <location>
        <begin position="1292"/>
        <end position="1305"/>
    </location>
</feature>
<keyword evidence="2" id="KW-0812">Transmembrane</keyword>
<dbReference type="Proteomes" id="UP000318626">
    <property type="component" value="Chromosome"/>
</dbReference>
<accession>A0A518C4N4</accession>
<dbReference type="KEGG" id="bvo:Pan97_11950"/>
<feature type="region of interest" description="Disordered" evidence="1">
    <location>
        <begin position="1291"/>
        <end position="1319"/>
    </location>
</feature>
<feature type="compositionally biased region" description="Basic and acidic residues" evidence="1">
    <location>
        <begin position="958"/>
        <end position="971"/>
    </location>
</feature>